<proteinExistence type="inferred from homology"/>
<evidence type="ECO:0000256" key="5">
    <source>
        <dbReference type="ARBA" id="ARBA00022786"/>
    </source>
</evidence>
<dbReference type="PANTHER" id="PTHR24006">
    <property type="entry name" value="UBIQUITIN CARBOXYL-TERMINAL HYDROLASE"/>
    <property type="match status" value="1"/>
</dbReference>
<dbReference type="GO" id="GO:0004843">
    <property type="term" value="F:cysteine-type deubiquitinase activity"/>
    <property type="evidence" value="ECO:0007669"/>
    <property type="project" value="UniProtKB-EC"/>
</dbReference>
<reference evidence="14" key="1">
    <citation type="submission" date="2021-02" db="EMBL/GenBank/DDBJ databases">
        <authorList>
            <person name="Nowell W R."/>
        </authorList>
    </citation>
    <scope>NUCLEOTIDE SEQUENCE</scope>
</reference>
<comment type="similarity">
    <text evidence="2">Belongs to the peptidase C19 family.</text>
</comment>
<gene>
    <name evidence="14" type="ORF">OVA965_LOCUS24613</name>
    <name evidence="15" type="ORF">TMI583_LOCUS25333</name>
</gene>
<feature type="domain" description="USP" evidence="13">
    <location>
        <begin position="1"/>
        <end position="147"/>
    </location>
</feature>
<dbReference type="GO" id="GO:0006508">
    <property type="term" value="P:proteolysis"/>
    <property type="evidence" value="ECO:0007669"/>
    <property type="project" value="UniProtKB-KW"/>
</dbReference>
<evidence type="ECO:0000313" key="15">
    <source>
        <dbReference type="EMBL" id="CAF4023103.1"/>
    </source>
</evidence>
<evidence type="ECO:0000256" key="1">
    <source>
        <dbReference type="ARBA" id="ARBA00000707"/>
    </source>
</evidence>
<dbReference type="GO" id="GO:0016579">
    <property type="term" value="P:protein deubiquitination"/>
    <property type="evidence" value="ECO:0007669"/>
    <property type="project" value="InterPro"/>
</dbReference>
<keyword evidence="7" id="KW-0788">Thiol protease</keyword>
<evidence type="ECO:0000256" key="10">
    <source>
        <dbReference type="ARBA" id="ARBA00042154"/>
    </source>
</evidence>
<accession>A0A8S2ENW6</accession>
<dbReference type="EMBL" id="CAJNOK010014904">
    <property type="protein sequence ID" value="CAF1214435.1"/>
    <property type="molecule type" value="Genomic_DNA"/>
</dbReference>
<dbReference type="EC" id="3.4.19.12" evidence="3"/>
<sequence length="147" mass="16425">MGGTCYVNACIQVLASTKFAPLLRPTNEVDVLLQLDRVVNGTTTGRGFRLALSLSDLLILTGGWVMSKIQLKRFRSDDTKICMIMEYPETLDSPFIVPEEDQSHSSSRYTLYGMVVHQGLSIDSGHYYTCVKSNQAWKLINDENVAD</sequence>
<comment type="caution">
    <text evidence="14">The sequence shown here is derived from an EMBL/GenBank/DDBJ whole genome shotgun (WGS) entry which is preliminary data.</text>
</comment>
<evidence type="ECO:0000256" key="9">
    <source>
        <dbReference type="ARBA" id="ARBA00041300"/>
    </source>
</evidence>
<evidence type="ECO:0000256" key="12">
    <source>
        <dbReference type="ARBA" id="ARBA00043009"/>
    </source>
</evidence>
<evidence type="ECO:0000256" key="4">
    <source>
        <dbReference type="ARBA" id="ARBA00022670"/>
    </source>
</evidence>
<evidence type="ECO:0000256" key="3">
    <source>
        <dbReference type="ARBA" id="ARBA00012759"/>
    </source>
</evidence>
<dbReference type="EMBL" id="CAJOBA010036439">
    <property type="protein sequence ID" value="CAF4023103.1"/>
    <property type="molecule type" value="Genomic_DNA"/>
</dbReference>
<dbReference type="InterPro" id="IPR050164">
    <property type="entry name" value="Peptidase_C19"/>
</dbReference>
<dbReference type="InterPro" id="IPR018200">
    <property type="entry name" value="USP_CS"/>
</dbReference>
<dbReference type="PROSITE" id="PS50235">
    <property type="entry name" value="USP_3"/>
    <property type="match status" value="1"/>
</dbReference>
<dbReference type="Gene3D" id="3.90.70.10">
    <property type="entry name" value="Cysteine proteinases"/>
    <property type="match status" value="1"/>
</dbReference>
<dbReference type="AlphaFoldDB" id="A0A8S2ENW6"/>
<dbReference type="CDD" id="cd02257">
    <property type="entry name" value="Peptidase_C19"/>
    <property type="match status" value="1"/>
</dbReference>
<evidence type="ECO:0000259" key="13">
    <source>
        <dbReference type="PROSITE" id="PS50235"/>
    </source>
</evidence>
<name>A0A8S2ENW6_9BILA</name>
<dbReference type="GO" id="GO:0005634">
    <property type="term" value="C:nucleus"/>
    <property type="evidence" value="ECO:0007669"/>
    <property type="project" value="TreeGrafter"/>
</dbReference>
<organism evidence="14 16">
    <name type="scientific">Didymodactylos carnosus</name>
    <dbReference type="NCBI Taxonomy" id="1234261"/>
    <lineage>
        <taxon>Eukaryota</taxon>
        <taxon>Metazoa</taxon>
        <taxon>Spiralia</taxon>
        <taxon>Gnathifera</taxon>
        <taxon>Rotifera</taxon>
        <taxon>Eurotatoria</taxon>
        <taxon>Bdelloidea</taxon>
        <taxon>Philodinida</taxon>
        <taxon>Philodinidae</taxon>
        <taxon>Didymodactylos</taxon>
    </lineage>
</organism>
<dbReference type="PANTHER" id="PTHR24006:SF758">
    <property type="entry name" value="UBIQUITIN CARBOXYL-TERMINAL HYDROLASE 36"/>
    <property type="match status" value="1"/>
</dbReference>
<evidence type="ECO:0000256" key="8">
    <source>
        <dbReference type="ARBA" id="ARBA00039432"/>
    </source>
</evidence>
<dbReference type="Pfam" id="PF00443">
    <property type="entry name" value="UCH"/>
    <property type="match status" value="1"/>
</dbReference>
<keyword evidence="6" id="KW-0378">Hydrolase</keyword>
<evidence type="ECO:0000256" key="6">
    <source>
        <dbReference type="ARBA" id="ARBA00022801"/>
    </source>
</evidence>
<dbReference type="Proteomes" id="UP000682733">
    <property type="component" value="Unassembled WGS sequence"/>
</dbReference>
<comment type="catalytic activity">
    <reaction evidence="1">
        <text>Thiol-dependent hydrolysis of ester, thioester, amide, peptide and isopeptide bonds formed by the C-terminal Gly of ubiquitin (a 76-residue protein attached to proteins as an intracellular targeting signal).</text>
        <dbReference type="EC" id="3.4.19.12"/>
    </reaction>
</comment>
<dbReference type="InterPro" id="IPR001394">
    <property type="entry name" value="Peptidase_C19_UCH"/>
</dbReference>
<evidence type="ECO:0000256" key="2">
    <source>
        <dbReference type="ARBA" id="ARBA00009085"/>
    </source>
</evidence>
<protein>
    <recommendedName>
        <fullName evidence="8">Ubiquitin carboxyl-terminal hydrolase 36</fullName>
        <ecNumber evidence="3">3.4.19.12</ecNumber>
    </recommendedName>
    <alternativeName>
        <fullName evidence="11">Deubiquitinating enzyme 36</fullName>
    </alternativeName>
    <alternativeName>
        <fullName evidence="10">Protein scrawny</fullName>
    </alternativeName>
    <alternativeName>
        <fullName evidence="9">Ubiquitin thioesterase 36</fullName>
    </alternativeName>
    <alternativeName>
        <fullName evidence="12">Ubiquitin-specific-processing protease 36</fullName>
    </alternativeName>
</protein>
<keyword evidence="4" id="KW-0645">Protease</keyword>
<evidence type="ECO:0000313" key="14">
    <source>
        <dbReference type="EMBL" id="CAF1214435.1"/>
    </source>
</evidence>
<evidence type="ECO:0000256" key="7">
    <source>
        <dbReference type="ARBA" id="ARBA00022807"/>
    </source>
</evidence>
<keyword evidence="5" id="KW-0833">Ubl conjugation pathway</keyword>
<dbReference type="SUPFAM" id="SSF54001">
    <property type="entry name" value="Cysteine proteinases"/>
    <property type="match status" value="1"/>
</dbReference>
<evidence type="ECO:0000313" key="16">
    <source>
        <dbReference type="Proteomes" id="UP000677228"/>
    </source>
</evidence>
<dbReference type="Proteomes" id="UP000677228">
    <property type="component" value="Unassembled WGS sequence"/>
</dbReference>
<dbReference type="InterPro" id="IPR038765">
    <property type="entry name" value="Papain-like_cys_pep_sf"/>
</dbReference>
<evidence type="ECO:0000256" key="11">
    <source>
        <dbReference type="ARBA" id="ARBA00042420"/>
    </source>
</evidence>
<dbReference type="GO" id="GO:0005829">
    <property type="term" value="C:cytosol"/>
    <property type="evidence" value="ECO:0007669"/>
    <property type="project" value="TreeGrafter"/>
</dbReference>
<dbReference type="PROSITE" id="PS00973">
    <property type="entry name" value="USP_2"/>
    <property type="match status" value="1"/>
</dbReference>
<dbReference type="InterPro" id="IPR028889">
    <property type="entry name" value="USP"/>
</dbReference>